<dbReference type="eggNOG" id="ENOG50302MU">
    <property type="taxonomic scope" value="Bacteria"/>
</dbReference>
<dbReference type="PATRIC" id="fig|1300345.3.peg.789"/>
<feature type="transmembrane region" description="Helical" evidence="1">
    <location>
        <begin position="18"/>
        <end position="36"/>
    </location>
</feature>
<dbReference type="Gene3D" id="1.10.287.70">
    <property type="match status" value="1"/>
</dbReference>
<protein>
    <submittedName>
        <fullName evidence="3">Ion transport 2 domain-containing protein</fullName>
    </submittedName>
</protein>
<feature type="transmembrane region" description="Helical" evidence="1">
    <location>
        <begin position="70"/>
        <end position="88"/>
    </location>
</feature>
<evidence type="ECO:0000313" key="3">
    <source>
        <dbReference type="EMBL" id="KGQ20042.1"/>
    </source>
</evidence>
<accession>A0A0A2WMT4</accession>
<dbReference type="STRING" id="1300345.LF41_2209"/>
<keyword evidence="1" id="KW-0812">Transmembrane</keyword>
<feature type="domain" description="Potassium channel" evidence="2">
    <location>
        <begin position="146"/>
        <end position="216"/>
    </location>
</feature>
<organism evidence="3 4">
    <name type="scientific">Lysobacter dokdonensis DS-58</name>
    <dbReference type="NCBI Taxonomy" id="1300345"/>
    <lineage>
        <taxon>Bacteria</taxon>
        <taxon>Pseudomonadati</taxon>
        <taxon>Pseudomonadota</taxon>
        <taxon>Gammaproteobacteria</taxon>
        <taxon>Lysobacterales</taxon>
        <taxon>Lysobacteraceae</taxon>
        <taxon>Noviluteimonas</taxon>
    </lineage>
</organism>
<reference evidence="3 4" key="1">
    <citation type="submission" date="2014-09" db="EMBL/GenBank/DDBJ databases">
        <title>Genome sequences of Lysobacter dokdonensis DS-58.</title>
        <authorList>
            <person name="Kim J.F."/>
            <person name="Kwak M.-J."/>
        </authorList>
    </citation>
    <scope>NUCLEOTIDE SEQUENCE [LARGE SCALE GENOMIC DNA]</scope>
    <source>
        <strain evidence="3 4">DS-58</strain>
    </source>
</reference>
<dbReference type="Proteomes" id="UP000030518">
    <property type="component" value="Unassembled WGS sequence"/>
</dbReference>
<dbReference type="EMBL" id="JRKJ01000004">
    <property type="protein sequence ID" value="KGQ20042.1"/>
    <property type="molecule type" value="Genomic_DNA"/>
</dbReference>
<keyword evidence="1" id="KW-1133">Transmembrane helix</keyword>
<gene>
    <name evidence="3" type="ORF">LF41_2209</name>
</gene>
<name>A0A0A2WMT4_9GAMM</name>
<feature type="transmembrane region" description="Helical" evidence="1">
    <location>
        <begin position="195"/>
        <end position="221"/>
    </location>
</feature>
<feature type="transmembrane region" description="Helical" evidence="1">
    <location>
        <begin position="94"/>
        <end position="113"/>
    </location>
</feature>
<evidence type="ECO:0000259" key="2">
    <source>
        <dbReference type="Pfam" id="PF07885"/>
    </source>
</evidence>
<feature type="transmembrane region" description="Helical" evidence="1">
    <location>
        <begin position="165"/>
        <end position="183"/>
    </location>
</feature>
<keyword evidence="1" id="KW-0472">Membrane</keyword>
<proteinExistence type="predicted"/>
<sequence length="228" mass="24333">MRRALADTVQWWGRNRHAILFALLIATIAMGPLLSVTGSGGWLLNASLGLTLLAAAVAPTRDRVRRRGLLVLAVAAIVLGLAPIRTGFGETGPLTLALWSAIAFVAATRSFRYAMSSARVDREHLLAGLNTYLLVGVFFGAIWVAMEKAMPRSLLLGGAPIDAMVLPDGIYFSFVTLASLGYGDFTPATPIARGLAVFEVVFGQLYLAIMVARLVSLRIAVLARDDPP</sequence>
<dbReference type="RefSeq" id="WP_052116123.1">
    <property type="nucleotide sequence ID" value="NZ_JRKJ01000004.1"/>
</dbReference>
<keyword evidence="4" id="KW-1185">Reference proteome</keyword>
<feature type="transmembrane region" description="Helical" evidence="1">
    <location>
        <begin position="42"/>
        <end position="58"/>
    </location>
</feature>
<feature type="transmembrane region" description="Helical" evidence="1">
    <location>
        <begin position="125"/>
        <end position="145"/>
    </location>
</feature>
<dbReference type="InterPro" id="IPR013099">
    <property type="entry name" value="K_chnl_dom"/>
</dbReference>
<comment type="caution">
    <text evidence="3">The sequence shown here is derived from an EMBL/GenBank/DDBJ whole genome shotgun (WGS) entry which is preliminary data.</text>
</comment>
<evidence type="ECO:0000256" key="1">
    <source>
        <dbReference type="SAM" id="Phobius"/>
    </source>
</evidence>
<dbReference type="OrthoDB" id="9799090at2"/>
<evidence type="ECO:0000313" key="4">
    <source>
        <dbReference type="Proteomes" id="UP000030518"/>
    </source>
</evidence>
<dbReference type="SUPFAM" id="SSF81324">
    <property type="entry name" value="Voltage-gated potassium channels"/>
    <property type="match status" value="1"/>
</dbReference>
<dbReference type="Pfam" id="PF07885">
    <property type="entry name" value="Ion_trans_2"/>
    <property type="match status" value="1"/>
</dbReference>
<dbReference type="AlphaFoldDB" id="A0A0A2WMT4"/>